<dbReference type="Pfam" id="PF08388">
    <property type="entry name" value="GIIM"/>
    <property type="match status" value="1"/>
</dbReference>
<organism evidence="3 4">
    <name type="scientific">Herpetosiphon aurantiacus (strain ATCC 23779 / DSM 785 / 114-95)</name>
    <dbReference type="NCBI Taxonomy" id="316274"/>
    <lineage>
        <taxon>Bacteria</taxon>
        <taxon>Bacillati</taxon>
        <taxon>Chloroflexota</taxon>
        <taxon>Chloroflexia</taxon>
        <taxon>Herpetosiphonales</taxon>
        <taxon>Herpetosiphonaceae</taxon>
        <taxon>Herpetosiphon</taxon>
    </lineage>
</organism>
<dbReference type="SMART" id="SM00507">
    <property type="entry name" value="HNHc"/>
    <property type="match status" value="1"/>
</dbReference>
<evidence type="ECO:0000313" key="2">
    <source>
        <dbReference type="EMBL" id="ABX02787.1"/>
    </source>
</evidence>
<proteinExistence type="predicted"/>
<dbReference type="InterPro" id="IPR025960">
    <property type="entry name" value="RVT_N"/>
</dbReference>
<dbReference type="KEGG" id="hau:Haur_4791"/>
<dbReference type="EMBL" id="CP000875">
    <property type="protein sequence ID" value="ABX07422.1"/>
    <property type="molecule type" value="Genomic_DNA"/>
</dbReference>
<dbReference type="PROSITE" id="PS50878">
    <property type="entry name" value="RT_POL"/>
    <property type="match status" value="1"/>
</dbReference>
<dbReference type="KEGG" id="hau:Haur_0135"/>
<dbReference type="SUPFAM" id="SSF56672">
    <property type="entry name" value="DNA/RNA polymerases"/>
    <property type="match status" value="1"/>
</dbReference>
<dbReference type="Proteomes" id="UP000000787">
    <property type="component" value="Chromosome"/>
</dbReference>
<sequence>MMAETSAGAASRSEVEWHAINWQHVNQTVRRLQSRIVKATQAGRYGKVKALQRLLTHSFSGKALAVRRVTENQGKRTPGVDQVIWDTPEKKATAIRSLRRRGYQPRPLRRIYIPKKHGKRRPLGIPTMHDRAMQALHLLALAPIAETTADPNSYGFRSERAPADAIGQCFVALAKRKAPTWILEGDIRSCFDRISHDWLLAHVPMDKAILQKWLKAGYMEGTTLYPTEHGTPQGGIISPVLANLALDGLERILLEHCPRRTVRGIAAKVNLVRYADDFIITGRSRELLEQTVKPLVEAFLKERGLELAPEKTRITTIEEGFDFLGQNVRKYKGILLIKPSTASQRTFLATIRATIKANMALDAEKLIRLLNPIISGWTAYHHHVVSKAVFQSMGHAIYQALWRWAKRRHANKPKRWIKEKYFRPVNGNQWVFSGDSAGRPIRLVAAGYVPIKRHVKIRAAANPYDPAWEMYFETRLGVKIASTLKGRRQLLHLWKRQNGICPCCQEPITMLTGWHNHHVIRRIDGGTDTAENRMLVHPTCHTQIHSQRLTEVKPCLERGK</sequence>
<dbReference type="Pfam" id="PF13655">
    <property type="entry name" value="RVT_N"/>
    <property type="match status" value="1"/>
</dbReference>
<dbReference type="CDD" id="cd00085">
    <property type="entry name" value="HNHc"/>
    <property type="match status" value="1"/>
</dbReference>
<dbReference type="InterPro" id="IPR043502">
    <property type="entry name" value="DNA/RNA_pol_sf"/>
</dbReference>
<accession>A9B272</accession>
<protein>
    <submittedName>
        <fullName evidence="3">RNA-directed DNA polymerase</fullName>
        <ecNumber evidence="3">2.7.7.49</ecNumber>
    </submittedName>
</protein>
<reference evidence="3 4" key="1">
    <citation type="journal article" date="2011" name="Stand. Genomic Sci.">
        <title>Complete genome sequence of the filamentous gliding predatory bacterium Herpetosiphon aurantiacus type strain (114-95(T)).</title>
        <authorList>
            <person name="Kiss H."/>
            <person name="Nett M."/>
            <person name="Domin N."/>
            <person name="Martin K."/>
            <person name="Maresca J.A."/>
            <person name="Copeland A."/>
            <person name="Lapidus A."/>
            <person name="Lucas S."/>
            <person name="Berry K.W."/>
            <person name="Glavina Del Rio T."/>
            <person name="Dalin E."/>
            <person name="Tice H."/>
            <person name="Pitluck S."/>
            <person name="Richardson P."/>
            <person name="Bruce D."/>
            <person name="Goodwin L."/>
            <person name="Han C."/>
            <person name="Detter J.C."/>
            <person name="Schmutz J."/>
            <person name="Brettin T."/>
            <person name="Land M."/>
            <person name="Hauser L."/>
            <person name="Kyrpides N.C."/>
            <person name="Ivanova N."/>
            <person name="Goker M."/>
            <person name="Woyke T."/>
            <person name="Klenk H.P."/>
            <person name="Bryant D.A."/>
        </authorList>
    </citation>
    <scope>NUCLEOTIDE SEQUENCE [LARGE SCALE GENOMIC DNA]</scope>
    <source>
        <strain evidence="4">ATCC 23779 / DSM 785 / 114-95</strain>
    </source>
</reference>
<dbReference type="CDD" id="cd01651">
    <property type="entry name" value="RT_G2_intron"/>
    <property type="match status" value="1"/>
</dbReference>
<name>A9B272_HERA2</name>
<dbReference type="PANTHER" id="PTHR34047">
    <property type="entry name" value="NUCLEAR INTRON MATURASE 1, MITOCHONDRIAL-RELATED"/>
    <property type="match status" value="1"/>
</dbReference>
<feature type="domain" description="Reverse transcriptase" evidence="1">
    <location>
        <begin position="94"/>
        <end position="328"/>
    </location>
</feature>
<dbReference type="STRING" id="316274.Haur_0135"/>
<keyword evidence="3" id="KW-0808">Transferase</keyword>
<dbReference type="InterPro" id="IPR030931">
    <property type="entry name" value="Group_II_RT_mat"/>
</dbReference>
<dbReference type="BioCyc" id="HAUR316274:GHYA-138-MONOMER"/>
<dbReference type="InterPro" id="IPR051083">
    <property type="entry name" value="GrpII_Intron_Splice-Mob/Def"/>
</dbReference>
<dbReference type="Gene3D" id="1.10.30.50">
    <property type="match status" value="1"/>
</dbReference>
<gene>
    <name evidence="2" type="ordered locus">Haur_0135</name>
    <name evidence="3" type="ordered locus">Haur_4791</name>
</gene>
<dbReference type="Pfam" id="PF01844">
    <property type="entry name" value="HNH"/>
    <property type="match status" value="1"/>
</dbReference>
<dbReference type="HOGENOM" id="CLU_013584_15_4_0"/>
<dbReference type="GO" id="GO:0004519">
    <property type="term" value="F:endonuclease activity"/>
    <property type="evidence" value="ECO:0007669"/>
    <property type="project" value="InterPro"/>
</dbReference>
<dbReference type="InterPro" id="IPR013597">
    <property type="entry name" value="Mat_intron_G2"/>
</dbReference>
<dbReference type="eggNOG" id="COG3344">
    <property type="taxonomic scope" value="Bacteria"/>
</dbReference>
<dbReference type="InterPro" id="IPR000477">
    <property type="entry name" value="RT_dom"/>
</dbReference>
<dbReference type="AlphaFoldDB" id="A9B272"/>
<evidence type="ECO:0000259" key="1">
    <source>
        <dbReference type="PROSITE" id="PS50878"/>
    </source>
</evidence>
<dbReference type="NCBIfam" id="TIGR04416">
    <property type="entry name" value="group_II_RT_mat"/>
    <property type="match status" value="1"/>
</dbReference>
<dbReference type="eggNOG" id="COG1403">
    <property type="taxonomic scope" value="Bacteria"/>
</dbReference>
<keyword evidence="4" id="KW-1185">Reference proteome</keyword>
<dbReference type="GO" id="GO:0003676">
    <property type="term" value="F:nucleic acid binding"/>
    <property type="evidence" value="ECO:0007669"/>
    <property type="project" value="InterPro"/>
</dbReference>
<evidence type="ECO:0000313" key="3">
    <source>
        <dbReference type="EMBL" id="ABX07422.1"/>
    </source>
</evidence>
<dbReference type="PANTHER" id="PTHR34047:SF8">
    <property type="entry name" value="PROTEIN YKFC"/>
    <property type="match status" value="1"/>
</dbReference>
<dbReference type="Pfam" id="PF00078">
    <property type="entry name" value="RVT_1"/>
    <property type="match status" value="1"/>
</dbReference>
<dbReference type="EC" id="2.7.7.49" evidence="3"/>
<evidence type="ECO:0000313" key="4">
    <source>
        <dbReference type="Proteomes" id="UP000000787"/>
    </source>
</evidence>
<dbReference type="GO" id="GO:0003964">
    <property type="term" value="F:RNA-directed DNA polymerase activity"/>
    <property type="evidence" value="ECO:0007669"/>
    <property type="project" value="UniProtKB-KW"/>
</dbReference>
<dbReference type="InterPro" id="IPR003615">
    <property type="entry name" value="HNH_nuc"/>
</dbReference>
<keyword evidence="3" id="KW-0548">Nucleotidyltransferase</keyword>
<dbReference type="EMBL" id="CP000875">
    <property type="protein sequence ID" value="ABX02787.1"/>
    <property type="molecule type" value="Genomic_DNA"/>
</dbReference>
<dbReference type="InterPro" id="IPR002711">
    <property type="entry name" value="HNH"/>
</dbReference>
<keyword evidence="3" id="KW-0695">RNA-directed DNA polymerase</keyword>
<dbReference type="GO" id="GO:0008270">
    <property type="term" value="F:zinc ion binding"/>
    <property type="evidence" value="ECO:0007669"/>
    <property type="project" value="InterPro"/>
</dbReference>